<dbReference type="RefSeq" id="WP_078525495.1">
    <property type="nucleotide sequence ID" value="NZ_JACIZB010000014.1"/>
</dbReference>
<evidence type="ECO:0000256" key="1">
    <source>
        <dbReference type="SAM" id="MobiDB-lite"/>
    </source>
</evidence>
<keyword evidence="4" id="KW-1185">Reference proteome</keyword>
<protein>
    <recommendedName>
        <fullName evidence="5">DUF4148 domain-containing protein</fullName>
    </recommendedName>
</protein>
<gene>
    <name evidence="3" type="ORF">BMG00_06305</name>
</gene>
<feature type="chain" id="PRO_5046718735" description="DUF4148 domain-containing protein" evidence="2">
    <location>
        <begin position="22"/>
        <end position="110"/>
    </location>
</feature>
<comment type="caution">
    <text evidence="3">The sequence shown here is derived from an EMBL/GenBank/DDBJ whole genome shotgun (WGS) entry which is preliminary data.</text>
</comment>
<dbReference type="Proteomes" id="UP000242224">
    <property type="component" value="Unassembled WGS sequence"/>
</dbReference>
<evidence type="ECO:0008006" key="5">
    <source>
        <dbReference type="Google" id="ProtNLM"/>
    </source>
</evidence>
<reference evidence="3 4" key="1">
    <citation type="submission" date="2016-11" db="EMBL/GenBank/DDBJ databases">
        <title>A multilocus sequence analysis scheme for characterization of bacteria in the genus Thioclava.</title>
        <authorList>
            <person name="Liu Y."/>
            <person name="Shao Z."/>
        </authorList>
    </citation>
    <scope>NUCLEOTIDE SEQUENCE [LARGE SCALE GENOMIC DNA]</scope>
    <source>
        <strain evidence="3 4">11.10-0-13</strain>
    </source>
</reference>
<evidence type="ECO:0000313" key="4">
    <source>
        <dbReference type="Proteomes" id="UP000242224"/>
    </source>
</evidence>
<accession>A0ABX3MQG7</accession>
<feature type="signal peptide" evidence="2">
    <location>
        <begin position="1"/>
        <end position="21"/>
    </location>
</feature>
<proteinExistence type="predicted"/>
<name>A0ABX3MQG7_9RHOB</name>
<evidence type="ECO:0000256" key="2">
    <source>
        <dbReference type="SAM" id="SignalP"/>
    </source>
</evidence>
<feature type="region of interest" description="Disordered" evidence="1">
    <location>
        <begin position="21"/>
        <end position="48"/>
    </location>
</feature>
<evidence type="ECO:0000313" key="3">
    <source>
        <dbReference type="EMBL" id="OOY13388.1"/>
    </source>
</evidence>
<feature type="compositionally biased region" description="Low complexity" evidence="1">
    <location>
        <begin position="32"/>
        <end position="44"/>
    </location>
</feature>
<sequence>MKTIISTAIAALALSTSFAAAGGDGQGSIAPSMSKSYSTSTGSSVGEVTPGKAQLAAQLGLDPAKYTSAELARIQSALYDNEVEAANFVISHQNRKPVDVAPQPVMGRDS</sequence>
<dbReference type="EMBL" id="MPZS01000001">
    <property type="protein sequence ID" value="OOY13388.1"/>
    <property type="molecule type" value="Genomic_DNA"/>
</dbReference>
<organism evidence="3 4">
    <name type="scientific">Thioclava marina</name>
    <dbReference type="NCBI Taxonomy" id="1915077"/>
    <lineage>
        <taxon>Bacteria</taxon>
        <taxon>Pseudomonadati</taxon>
        <taxon>Pseudomonadota</taxon>
        <taxon>Alphaproteobacteria</taxon>
        <taxon>Rhodobacterales</taxon>
        <taxon>Paracoccaceae</taxon>
        <taxon>Thioclava</taxon>
    </lineage>
</organism>
<keyword evidence="2" id="KW-0732">Signal</keyword>